<evidence type="ECO:0000313" key="7">
    <source>
        <dbReference type="Proteomes" id="UP000461443"/>
    </source>
</evidence>
<dbReference type="GO" id="GO:0043565">
    <property type="term" value="F:sequence-specific DNA binding"/>
    <property type="evidence" value="ECO:0007669"/>
    <property type="project" value="TreeGrafter"/>
</dbReference>
<gene>
    <name evidence="6" type="ORF">GRH90_18945</name>
</gene>
<evidence type="ECO:0000256" key="4">
    <source>
        <dbReference type="ARBA" id="ARBA00022691"/>
    </source>
</evidence>
<dbReference type="Proteomes" id="UP000461443">
    <property type="component" value="Unassembled WGS sequence"/>
</dbReference>
<dbReference type="SUPFAM" id="SSF53335">
    <property type="entry name" value="S-adenosyl-L-methionine-dependent methyltransferases"/>
    <property type="match status" value="1"/>
</dbReference>
<dbReference type="GO" id="GO:0032259">
    <property type="term" value="P:methylation"/>
    <property type="evidence" value="ECO:0007669"/>
    <property type="project" value="UniProtKB-KW"/>
</dbReference>
<dbReference type="GO" id="GO:0006298">
    <property type="term" value="P:mismatch repair"/>
    <property type="evidence" value="ECO:0007669"/>
    <property type="project" value="TreeGrafter"/>
</dbReference>
<dbReference type="AlphaFoldDB" id="A0A845SNP1"/>
<evidence type="ECO:0000256" key="5">
    <source>
        <dbReference type="ARBA" id="ARBA00047942"/>
    </source>
</evidence>
<evidence type="ECO:0000256" key="3">
    <source>
        <dbReference type="ARBA" id="ARBA00022679"/>
    </source>
</evidence>
<dbReference type="InterPro" id="IPR012327">
    <property type="entry name" value="MeTrfase_D12"/>
</dbReference>
<protein>
    <recommendedName>
        <fullName evidence="1">site-specific DNA-methyltransferase (adenine-specific)</fullName>
        <ecNumber evidence="1">2.1.1.72</ecNumber>
    </recommendedName>
</protein>
<dbReference type="PROSITE" id="PS00092">
    <property type="entry name" value="N6_MTASE"/>
    <property type="match status" value="1"/>
</dbReference>
<proteinExistence type="predicted"/>
<dbReference type="EMBL" id="WUBS01000014">
    <property type="protein sequence ID" value="NDL64817.1"/>
    <property type="molecule type" value="Genomic_DNA"/>
</dbReference>
<keyword evidence="4" id="KW-0949">S-adenosyl-L-methionine</keyword>
<evidence type="ECO:0000256" key="1">
    <source>
        <dbReference type="ARBA" id="ARBA00011900"/>
    </source>
</evidence>
<reference evidence="6 7" key="1">
    <citation type="submission" date="2019-12" db="EMBL/GenBank/DDBJ databases">
        <authorList>
            <person name="Lee S.D."/>
        </authorList>
    </citation>
    <scope>NUCLEOTIDE SEQUENCE [LARGE SCALE GENOMIC DNA]</scope>
    <source>
        <strain evidence="6 7">SAP-6</strain>
    </source>
</reference>
<dbReference type="PANTHER" id="PTHR30481:SF4">
    <property type="entry name" value="SITE-SPECIFIC DNA-METHYLTRANSFERASE (ADENINE-SPECIFIC)"/>
    <property type="match status" value="1"/>
</dbReference>
<accession>A0A845SNP1</accession>
<dbReference type="GO" id="GO:0009007">
    <property type="term" value="F:site-specific DNA-methyltransferase (adenine-specific) activity"/>
    <property type="evidence" value="ECO:0007669"/>
    <property type="project" value="UniProtKB-EC"/>
</dbReference>
<keyword evidence="2 6" id="KW-0489">Methyltransferase</keyword>
<keyword evidence="7" id="KW-1185">Reference proteome</keyword>
<name>A0A845SNP1_9GAMM</name>
<dbReference type="RefSeq" id="WP_162367522.1">
    <property type="nucleotide sequence ID" value="NZ_WUBS01000014.1"/>
</dbReference>
<dbReference type="PANTHER" id="PTHR30481">
    <property type="entry name" value="DNA ADENINE METHYLASE"/>
    <property type="match status" value="1"/>
</dbReference>
<evidence type="ECO:0000256" key="2">
    <source>
        <dbReference type="ARBA" id="ARBA00022603"/>
    </source>
</evidence>
<dbReference type="InterPro" id="IPR002052">
    <property type="entry name" value="DNA_methylase_N6_adenine_CS"/>
</dbReference>
<dbReference type="GO" id="GO:0009307">
    <property type="term" value="P:DNA restriction-modification system"/>
    <property type="evidence" value="ECO:0007669"/>
    <property type="project" value="InterPro"/>
</dbReference>
<evidence type="ECO:0000313" key="6">
    <source>
        <dbReference type="EMBL" id="NDL64817.1"/>
    </source>
</evidence>
<reference evidence="6 7" key="2">
    <citation type="submission" date="2020-02" db="EMBL/GenBank/DDBJ databases">
        <title>The new genus of Enterobacteriales.</title>
        <authorList>
            <person name="Kim I.S."/>
        </authorList>
    </citation>
    <scope>NUCLEOTIDE SEQUENCE [LARGE SCALE GENOMIC DNA]</scope>
    <source>
        <strain evidence="6 7">SAP-6</strain>
    </source>
</reference>
<dbReference type="GO" id="GO:1904047">
    <property type="term" value="F:S-adenosyl-L-methionine binding"/>
    <property type="evidence" value="ECO:0007669"/>
    <property type="project" value="TreeGrafter"/>
</dbReference>
<sequence length="229" mass="26738">MGYLGSKGGSGVYQKIISMMPRHRIYIEAFLGEGAIIRNKPAAEKNIGFDLNVDALIFVRNELYQAGIEFQGYQTDSMASLRDWKRGEVFNWQDVLIYADPPYLLETRTSAARYQHEYTEPQHHAMIDTLRALPGARVMISGYRSDLYDSLLSDWRREDFQAMTRGGVRTESVWLNFDESAPAYSHSFAGRDYKERQRIKRKAERWAEKYRNLPERERLAIMSEMMKEK</sequence>
<comment type="caution">
    <text evidence="6">The sequence shown here is derived from an EMBL/GenBank/DDBJ whole genome shotgun (WGS) entry which is preliminary data.</text>
</comment>
<keyword evidence="3" id="KW-0808">Transferase</keyword>
<comment type="catalytic activity">
    <reaction evidence="5">
        <text>a 2'-deoxyadenosine in DNA + S-adenosyl-L-methionine = an N(6)-methyl-2'-deoxyadenosine in DNA + S-adenosyl-L-homocysteine + H(+)</text>
        <dbReference type="Rhea" id="RHEA:15197"/>
        <dbReference type="Rhea" id="RHEA-COMP:12418"/>
        <dbReference type="Rhea" id="RHEA-COMP:12419"/>
        <dbReference type="ChEBI" id="CHEBI:15378"/>
        <dbReference type="ChEBI" id="CHEBI:57856"/>
        <dbReference type="ChEBI" id="CHEBI:59789"/>
        <dbReference type="ChEBI" id="CHEBI:90615"/>
        <dbReference type="ChEBI" id="CHEBI:90616"/>
        <dbReference type="EC" id="2.1.1.72"/>
    </reaction>
</comment>
<dbReference type="EC" id="2.1.1.72" evidence="1"/>
<dbReference type="Gene3D" id="3.40.50.150">
    <property type="entry name" value="Vaccinia Virus protein VP39"/>
    <property type="match status" value="1"/>
</dbReference>
<dbReference type="InterPro" id="IPR029063">
    <property type="entry name" value="SAM-dependent_MTases_sf"/>
</dbReference>
<organism evidence="6 7">
    <name type="scientific">Acerihabitans arboris</name>
    <dbReference type="NCBI Taxonomy" id="2691583"/>
    <lineage>
        <taxon>Bacteria</taxon>
        <taxon>Pseudomonadati</taxon>
        <taxon>Pseudomonadota</taxon>
        <taxon>Gammaproteobacteria</taxon>
        <taxon>Enterobacterales</taxon>
        <taxon>Pectobacteriaceae</taxon>
        <taxon>Acerihabitans</taxon>
    </lineage>
</organism>